<dbReference type="RefSeq" id="WP_079084276.1">
    <property type="nucleotide sequence ID" value="NZ_KQ948558.1"/>
</dbReference>
<sequence>MSLTIPAARSDADPGPGHGRSPALARRVRAAAREDGAAHALALLHAATLPGVLPAGPGGHALIPETVAAAVSRYDTPAGPRPRRPGTGEELLARLPLPGGETLVALRIPGAGPGPDGGAAWAEGLVALRLGLAERALREATDRLKDRTVQGTVMLHLPLVRALVADAACGLAEAAALTSAPAGHRDPAELRRAHRALDESGRACLHLLGAAGFATGGTGDLVRASELLADTYAPPPPVPEGDRP</sequence>
<reference evidence="2 3" key="1">
    <citation type="submission" date="2015-10" db="EMBL/GenBank/DDBJ databases">
        <title>Draft genome sequence of Streptomyces longwoodensis DSM 41677, type strain for the species Streptomyces longwoodensis.</title>
        <authorList>
            <person name="Ruckert C."/>
            <person name="Winkler A."/>
            <person name="Kalinowski J."/>
            <person name="Kampfer P."/>
            <person name="Glaeser S."/>
        </authorList>
    </citation>
    <scope>NUCLEOTIDE SEQUENCE [LARGE SCALE GENOMIC DNA]</scope>
    <source>
        <strain evidence="2 3">DSM 41677</strain>
    </source>
</reference>
<keyword evidence="3" id="KW-1185">Reference proteome</keyword>
<dbReference type="SUPFAM" id="SSF47203">
    <property type="entry name" value="Acyl-CoA dehydrogenase C-terminal domain-like"/>
    <property type="match status" value="1"/>
</dbReference>
<organism evidence="2 3">
    <name type="scientific">Streptomyces longwoodensis</name>
    <dbReference type="NCBI Taxonomy" id="68231"/>
    <lineage>
        <taxon>Bacteria</taxon>
        <taxon>Bacillati</taxon>
        <taxon>Actinomycetota</taxon>
        <taxon>Actinomycetes</taxon>
        <taxon>Kitasatosporales</taxon>
        <taxon>Streptomycetaceae</taxon>
        <taxon>Streptomyces</taxon>
    </lineage>
</organism>
<accession>A0A101QSQ1</accession>
<evidence type="ECO:0000313" key="2">
    <source>
        <dbReference type="EMBL" id="KUN35350.1"/>
    </source>
</evidence>
<dbReference type="EMBL" id="LMWS01000032">
    <property type="protein sequence ID" value="KUN35350.1"/>
    <property type="molecule type" value="Genomic_DNA"/>
</dbReference>
<evidence type="ECO:0000256" key="1">
    <source>
        <dbReference type="SAM" id="MobiDB-lite"/>
    </source>
</evidence>
<feature type="region of interest" description="Disordered" evidence="1">
    <location>
        <begin position="1"/>
        <end position="22"/>
    </location>
</feature>
<dbReference type="Gene3D" id="1.20.140.10">
    <property type="entry name" value="Butyryl-CoA Dehydrogenase, subunit A, domain 3"/>
    <property type="match status" value="1"/>
</dbReference>
<dbReference type="STRING" id="68231.AQJ30_24675"/>
<protein>
    <submittedName>
        <fullName evidence="2">Uncharacterized protein</fullName>
    </submittedName>
</protein>
<dbReference type="Proteomes" id="UP000053271">
    <property type="component" value="Unassembled WGS sequence"/>
</dbReference>
<evidence type="ECO:0000313" key="3">
    <source>
        <dbReference type="Proteomes" id="UP000053271"/>
    </source>
</evidence>
<dbReference type="AlphaFoldDB" id="A0A101QSQ1"/>
<proteinExistence type="predicted"/>
<name>A0A101QSQ1_9ACTN</name>
<dbReference type="GeneID" id="91427773"/>
<dbReference type="GO" id="GO:0016627">
    <property type="term" value="F:oxidoreductase activity, acting on the CH-CH group of donors"/>
    <property type="evidence" value="ECO:0007669"/>
    <property type="project" value="InterPro"/>
</dbReference>
<comment type="caution">
    <text evidence="2">The sequence shown here is derived from an EMBL/GenBank/DDBJ whole genome shotgun (WGS) entry which is preliminary data.</text>
</comment>
<gene>
    <name evidence="2" type="ORF">AQJ30_24675</name>
</gene>
<dbReference type="InterPro" id="IPR036250">
    <property type="entry name" value="AcylCo_DH-like_C"/>
</dbReference>